<dbReference type="InterPro" id="IPR052732">
    <property type="entry name" value="Cell-binding_unc_protein"/>
</dbReference>
<dbReference type="Gene3D" id="3.30.470.30">
    <property type="entry name" value="DNA ligase/mRNA capping enzyme"/>
    <property type="match status" value="1"/>
</dbReference>
<accession>A0A2K8UAU7</accession>
<keyword evidence="2" id="KW-0436">Ligase</keyword>
<dbReference type="OrthoDB" id="255834at2"/>
<reference evidence="2 3" key="1">
    <citation type="submission" date="2017-03" db="EMBL/GenBank/DDBJ databases">
        <title>Complete genome sequence of Candidatus 'Thiodictyon syntrophicum' sp. nov. strain Cad16T, a photolithoautotroph purple sulfur bacterium isolated from an alpine meromictic lake.</title>
        <authorList>
            <person name="Luedin S.M."/>
            <person name="Pothier J.F."/>
            <person name="Danza F."/>
            <person name="Storelli N."/>
            <person name="Wittwer M."/>
            <person name="Tonolla M."/>
        </authorList>
    </citation>
    <scope>NUCLEOTIDE SEQUENCE [LARGE SCALE GENOMIC DNA]</scope>
    <source>
        <strain evidence="2 3">Cad16T</strain>
    </source>
</reference>
<gene>
    <name evidence="2" type="ORF">THSYN_18375</name>
</gene>
<dbReference type="PANTHER" id="PTHR43883:SF1">
    <property type="entry name" value="GLUCONOKINASE"/>
    <property type="match status" value="1"/>
</dbReference>
<dbReference type="Pfam" id="PF09414">
    <property type="entry name" value="RNA_ligase"/>
    <property type="match status" value="1"/>
</dbReference>
<evidence type="ECO:0000313" key="2">
    <source>
        <dbReference type="EMBL" id="AUB82710.1"/>
    </source>
</evidence>
<protein>
    <submittedName>
        <fullName evidence="2">DNA ligase</fullName>
    </submittedName>
</protein>
<dbReference type="KEGG" id="tsy:THSYN_18375"/>
<evidence type="ECO:0000313" key="3">
    <source>
        <dbReference type="Proteomes" id="UP000232638"/>
    </source>
</evidence>
<dbReference type="GO" id="GO:0016874">
    <property type="term" value="F:ligase activity"/>
    <property type="evidence" value="ECO:0007669"/>
    <property type="project" value="UniProtKB-KW"/>
</dbReference>
<dbReference type="EMBL" id="CP020370">
    <property type="protein sequence ID" value="AUB82710.1"/>
    <property type="molecule type" value="Genomic_DNA"/>
</dbReference>
<dbReference type="InterPro" id="IPR021122">
    <property type="entry name" value="RNA_ligase_dom_REL/Rnl2"/>
</dbReference>
<proteinExistence type="predicted"/>
<dbReference type="RefSeq" id="WP_100920424.1">
    <property type="nucleotide sequence ID" value="NZ_CP020370.1"/>
</dbReference>
<dbReference type="AlphaFoldDB" id="A0A2K8UAU7"/>
<organism evidence="2 3">
    <name type="scientific">Candidatus Thiodictyon syntrophicum</name>
    <dbReference type="NCBI Taxonomy" id="1166950"/>
    <lineage>
        <taxon>Bacteria</taxon>
        <taxon>Pseudomonadati</taxon>
        <taxon>Pseudomonadota</taxon>
        <taxon>Gammaproteobacteria</taxon>
        <taxon>Chromatiales</taxon>
        <taxon>Chromatiaceae</taxon>
        <taxon>Thiodictyon</taxon>
    </lineage>
</organism>
<dbReference type="PANTHER" id="PTHR43883">
    <property type="entry name" value="SLR0207 PROTEIN"/>
    <property type="match status" value="1"/>
</dbReference>
<keyword evidence="3" id="KW-1185">Reference proteome</keyword>
<name>A0A2K8UAU7_9GAMM</name>
<evidence type="ECO:0000259" key="1">
    <source>
        <dbReference type="Pfam" id="PF09414"/>
    </source>
</evidence>
<sequence>MTDFFRFPHTPHIAWLGEGLPRDDKLLTPREADELLAAELVVEEKLDGANLGLSLGPDGEVRAQNRGQYLLAPLTGQFSRLTPWLAAHRYALADTLDSHLMLFGEWCAARHSLDYATLPDWFLLFDVYDRERRRFWSSPRRNQLAVSLGLAPVPEIAHGRFTLTGLRTLLATRPSRYRQGPLEGIVIRRESADCCEARAKLVQADFTQSIGDHWRRRAIEWNQLGRPLTGAQ</sequence>
<dbReference type="Proteomes" id="UP000232638">
    <property type="component" value="Chromosome"/>
</dbReference>
<feature type="domain" description="RNA ligase" evidence="1">
    <location>
        <begin position="39"/>
        <end position="202"/>
    </location>
</feature>
<dbReference type="SUPFAM" id="SSF56091">
    <property type="entry name" value="DNA ligase/mRNA capping enzyme, catalytic domain"/>
    <property type="match status" value="1"/>
</dbReference>